<dbReference type="AlphaFoldDB" id="A0A852WG82"/>
<comment type="caution">
    <text evidence="2">The sequence shown here is derived from an EMBL/GenBank/DDBJ whole genome shotgun (WGS) entry which is preliminary data.</text>
</comment>
<accession>A0A852WG82</accession>
<name>A0A852WG82_9MICO</name>
<evidence type="ECO:0000256" key="1">
    <source>
        <dbReference type="SAM" id="MobiDB-lite"/>
    </source>
</evidence>
<evidence type="ECO:0000313" key="2">
    <source>
        <dbReference type="EMBL" id="NYG07800.1"/>
    </source>
</evidence>
<protein>
    <submittedName>
        <fullName evidence="2">Uncharacterized protein</fullName>
    </submittedName>
</protein>
<feature type="region of interest" description="Disordered" evidence="1">
    <location>
        <begin position="69"/>
        <end position="95"/>
    </location>
</feature>
<dbReference type="EMBL" id="JACCAB010000001">
    <property type="protein sequence ID" value="NYG07800.1"/>
    <property type="molecule type" value="Genomic_DNA"/>
</dbReference>
<reference evidence="2 3" key="1">
    <citation type="submission" date="2020-07" db="EMBL/GenBank/DDBJ databases">
        <title>Sequencing the genomes of 1000 actinobacteria strains.</title>
        <authorList>
            <person name="Klenk H.-P."/>
        </authorList>
    </citation>
    <scope>NUCLEOTIDE SEQUENCE [LARGE SCALE GENOMIC DNA]</scope>
    <source>
        <strain evidence="2 3">DSM 23987</strain>
    </source>
</reference>
<organism evidence="2 3">
    <name type="scientific">Pedococcus badiiscoriae</name>
    <dbReference type="NCBI Taxonomy" id="642776"/>
    <lineage>
        <taxon>Bacteria</taxon>
        <taxon>Bacillati</taxon>
        <taxon>Actinomycetota</taxon>
        <taxon>Actinomycetes</taxon>
        <taxon>Micrococcales</taxon>
        <taxon>Intrasporangiaceae</taxon>
        <taxon>Pedococcus</taxon>
    </lineage>
</organism>
<dbReference type="Proteomes" id="UP000573599">
    <property type="component" value="Unassembled WGS sequence"/>
</dbReference>
<keyword evidence="3" id="KW-1185">Reference proteome</keyword>
<proteinExistence type="predicted"/>
<evidence type="ECO:0000313" key="3">
    <source>
        <dbReference type="Proteomes" id="UP000573599"/>
    </source>
</evidence>
<gene>
    <name evidence="2" type="ORF">BJ986_002287</name>
</gene>
<sequence length="95" mass="10449">MVIRADPTKRAARTVARQTAGVMGPMQGWDEYEYVITVLPEDPTTLAATLCGHPGADVMEILYAKRSEAHSPRRGKMAPGPRHTTEFWSRIEPGG</sequence>